<dbReference type="GO" id="GO:0015935">
    <property type="term" value="C:small ribosomal subunit"/>
    <property type="evidence" value="ECO:0007669"/>
    <property type="project" value="InterPro"/>
</dbReference>
<dbReference type="Proteomes" id="UP000324800">
    <property type="component" value="Unassembled WGS sequence"/>
</dbReference>
<sequence length="137" mass="15409">MSREVNSEQTDVRMLLSCRVHIGNKNANPRMTPYIATRQKTDEYIINLRMTLEKIKFAARIIAGIENPADVCVVSGRVYGQRAILKYAKYTGATAMSTKFTPGTFTNQIQKRYVEPRLLIVTDPVTIPGNNKGMTIL</sequence>
<accession>A0A5J4XA26</accession>
<comment type="caution">
    <text evidence="4">The sequence shown here is derived from an EMBL/GenBank/DDBJ whole genome shotgun (WGS) entry which is preliminary data.</text>
</comment>
<dbReference type="GO" id="GO:0006412">
    <property type="term" value="P:translation"/>
    <property type="evidence" value="ECO:0007669"/>
    <property type="project" value="InterPro"/>
</dbReference>
<dbReference type="InterPro" id="IPR005707">
    <property type="entry name" value="Ribosomal_uS2_euk/arc"/>
</dbReference>
<dbReference type="CDD" id="cd01425">
    <property type="entry name" value="RPS2"/>
    <property type="match status" value="1"/>
</dbReference>
<dbReference type="PRINTS" id="PR00395">
    <property type="entry name" value="RIBOSOMALS2"/>
</dbReference>
<evidence type="ECO:0000256" key="3">
    <source>
        <dbReference type="ARBA" id="ARBA00023274"/>
    </source>
</evidence>
<keyword evidence="2 4" id="KW-0689">Ribosomal protein</keyword>
<evidence type="ECO:0000256" key="2">
    <source>
        <dbReference type="ARBA" id="ARBA00022980"/>
    </source>
</evidence>
<evidence type="ECO:0000313" key="5">
    <source>
        <dbReference type="Proteomes" id="UP000324800"/>
    </source>
</evidence>
<name>A0A5J4XA26_9EUKA</name>
<organism evidence="4 5">
    <name type="scientific">Streblomastix strix</name>
    <dbReference type="NCBI Taxonomy" id="222440"/>
    <lineage>
        <taxon>Eukaryota</taxon>
        <taxon>Metamonada</taxon>
        <taxon>Preaxostyla</taxon>
        <taxon>Oxymonadida</taxon>
        <taxon>Streblomastigidae</taxon>
        <taxon>Streblomastix</taxon>
    </lineage>
</organism>
<dbReference type="Pfam" id="PF00318">
    <property type="entry name" value="Ribosomal_S2"/>
    <property type="match status" value="1"/>
</dbReference>
<evidence type="ECO:0000256" key="1">
    <source>
        <dbReference type="ARBA" id="ARBA00006242"/>
    </source>
</evidence>
<dbReference type="PROSITE" id="PS00962">
    <property type="entry name" value="RIBOSOMAL_S2_1"/>
    <property type="match status" value="1"/>
</dbReference>
<proteinExistence type="inferred from homology"/>
<evidence type="ECO:0000313" key="4">
    <source>
        <dbReference type="EMBL" id="KAA6403626.1"/>
    </source>
</evidence>
<dbReference type="GO" id="GO:0003735">
    <property type="term" value="F:structural constituent of ribosome"/>
    <property type="evidence" value="ECO:0007669"/>
    <property type="project" value="InterPro"/>
</dbReference>
<dbReference type="InterPro" id="IPR001865">
    <property type="entry name" value="Ribosomal_uS2"/>
</dbReference>
<keyword evidence="3" id="KW-0687">Ribonucleoprotein</keyword>
<dbReference type="OrthoDB" id="414863at2759"/>
<dbReference type="PANTHER" id="PTHR11489">
    <property type="entry name" value="40S RIBOSOMAL PROTEIN SA"/>
    <property type="match status" value="1"/>
</dbReference>
<dbReference type="EMBL" id="SNRW01000079">
    <property type="protein sequence ID" value="KAA6403626.1"/>
    <property type="molecule type" value="Genomic_DNA"/>
</dbReference>
<dbReference type="InterPro" id="IPR023591">
    <property type="entry name" value="Ribosomal_uS2_flav_dom_sf"/>
</dbReference>
<gene>
    <name evidence="4" type="ORF">EZS28_000852</name>
</gene>
<protein>
    <submittedName>
        <fullName evidence="4">Putative ribosomal protein SA</fullName>
    </submittedName>
</protein>
<dbReference type="SUPFAM" id="SSF52313">
    <property type="entry name" value="Ribosomal protein S2"/>
    <property type="match status" value="1"/>
</dbReference>
<dbReference type="InterPro" id="IPR018130">
    <property type="entry name" value="Ribosomal_uS2_CS"/>
</dbReference>
<reference evidence="4 5" key="1">
    <citation type="submission" date="2019-03" db="EMBL/GenBank/DDBJ databases">
        <title>Single cell metagenomics reveals metabolic interactions within the superorganism composed of flagellate Streblomastix strix and complex community of Bacteroidetes bacteria on its surface.</title>
        <authorList>
            <person name="Treitli S.C."/>
            <person name="Kolisko M."/>
            <person name="Husnik F."/>
            <person name="Keeling P."/>
            <person name="Hampl V."/>
        </authorList>
    </citation>
    <scope>NUCLEOTIDE SEQUENCE [LARGE SCALE GENOMIC DNA]</scope>
    <source>
        <strain evidence="4">ST1C</strain>
    </source>
</reference>
<comment type="similarity">
    <text evidence="1">Belongs to the universal ribosomal protein uS2 family.</text>
</comment>
<dbReference type="Gene3D" id="3.40.50.10490">
    <property type="entry name" value="Glucose-6-phosphate isomerase like protein, domain 1"/>
    <property type="match status" value="1"/>
</dbReference>
<dbReference type="AlphaFoldDB" id="A0A5J4XA26"/>